<dbReference type="GO" id="GO:0071949">
    <property type="term" value="F:FAD binding"/>
    <property type="evidence" value="ECO:0007669"/>
    <property type="project" value="InterPro"/>
</dbReference>
<evidence type="ECO:0000313" key="2">
    <source>
        <dbReference type="EMBL" id="KAK7361271.1"/>
    </source>
</evidence>
<name>A0AAN9MWI6_CANGL</name>
<feature type="region of interest" description="Disordered" evidence="1">
    <location>
        <begin position="306"/>
        <end position="327"/>
    </location>
</feature>
<dbReference type="Proteomes" id="UP001367508">
    <property type="component" value="Unassembled WGS sequence"/>
</dbReference>
<dbReference type="Gene3D" id="2.40.110.10">
    <property type="entry name" value="Butyryl-CoA Dehydrogenase, subunit A, domain 2"/>
    <property type="match status" value="1"/>
</dbReference>
<dbReference type="GO" id="GO:0055088">
    <property type="term" value="P:lipid homeostasis"/>
    <property type="evidence" value="ECO:0007669"/>
    <property type="project" value="TreeGrafter"/>
</dbReference>
<accession>A0AAN9MWI6</accession>
<dbReference type="GO" id="GO:0003997">
    <property type="term" value="F:acyl-CoA oxidase activity"/>
    <property type="evidence" value="ECO:0007669"/>
    <property type="project" value="InterPro"/>
</dbReference>
<gene>
    <name evidence="2" type="ORF">VNO77_03320</name>
</gene>
<dbReference type="EMBL" id="JAYMYQ010000001">
    <property type="protein sequence ID" value="KAK7361271.1"/>
    <property type="molecule type" value="Genomic_DNA"/>
</dbReference>
<dbReference type="InterPro" id="IPR012258">
    <property type="entry name" value="Acyl-CoA_oxidase"/>
</dbReference>
<dbReference type="SUPFAM" id="SSF56645">
    <property type="entry name" value="Acyl-CoA dehydrogenase NM domain-like"/>
    <property type="match status" value="1"/>
</dbReference>
<dbReference type="GO" id="GO:0005777">
    <property type="term" value="C:peroxisome"/>
    <property type="evidence" value="ECO:0007669"/>
    <property type="project" value="InterPro"/>
</dbReference>
<protein>
    <submittedName>
        <fullName evidence="2">Uncharacterized protein</fullName>
    </submittedName>
</protein>
<dbReference type="GO" id="GO:0005504">
    <property type="term" value="F:fatty acid binding"/>
    <property type="evidence" value="ECO:0007669"/>
    <property type="project" value="TreeGrafter"/>
</dbReference>
<keyword evidence="3" id="KW-1185">Reference proteome</keyword>
<dbReference type="AlphaFoldDB" id="A0AAN9MWI6"/>
<dbReference type="PANTHER" id="PTHR10909:SF250">
    <property type="entry name" value="PEROXISOMAL ACYL-COENZYME A OXIDASE 1"/>
    <property type="match status" value="1"/>
</dbReference>
<dbReference type="GO" id="GO:0033540">
    <property type="term" value="P:fatty acid beta-oxidation using acyl-CoA oxidase"/>
    <property type="evidence" value="ECO:0007669"/>
    <property type="project" value="TreeGrafter"/>
</dbReference>
<reference evidence="2 3" key="1">
    <citation type="submission" date="2024-01" db="EMBL/GenBank/DDBJ databases">
        <title>The genomes of 5 underutilized Papilionoideae crops provide insights into root nodulation and disease resistanc.</title>
        <authorList>
            <person name="Jiang F."/>
        </authorList>
    </citation>
    <scope>NUCLEOTIDE SEQUENCE [LARGE SCALE GENOMIC DNA]</scope>
    <source>
        <strain evidence="2">LVBAO_FW01</strain>
        <tissue evidence="2">Leaves</tissue>
    </source>
</reference>
<proteinExistence type="predicted"/>
<evidence type="ECO:0000313" key="3">
    <source>
        <dbReference type="Proteomes" id="UP001367508"/>
    </source>
</evidence>
<comment type="caution">
    <text evidence="2">The sequence shown here is derived from an EMBL/GenBank/DDBJ whole genome shotgun (WGS) entry which is preliminary data.</text>
</comment>
<sequence>MDSMLLFVTLFSAYNIEDSFDDSLFPAFTKVLRLQGQDFVLQLASGSQSSSDLSASYATTLVRGDLRGPNFGLSDALKSVGSSEGGDRVLMLGEEEIFLLLLVKAIEEEEVGRRWLSRLQLVGVVMCHAEVMQSSQKPKTLPHLGGSHALDHAHHCLACCGGMLGHGSNVQRSKTMAIFDLKTVEFAIHGPPVNFAKCWPWESSRIHTHIVIQARLGTDGQEWGKYGQSSVPKQLVFSAIAWARQTIASDVSMASSRIVAIATRHNVTHIVEPNKKCPYVSGLGPLLLHDLEIGYPSLAAEPGSRRFPYASAPDHAKKASKSVTGHQ</sequence>
<dbReference type="InterPro" id="IPR009100">
    <property type="entry name" value="AcylCoA_DH/oxidase_NM_dom_sf"/>
</dbReference>
<organism evidence="2 3">
    <name type="scientific">Canavalia gladiata</name>
    <name type="common">Sword bean</name>
    <name type="synonym">Dolichos gladiatus</name>
    <dbReference type="NCBI Taxonomy" id="3824"/>
    <lineage>
        <taxon>Eukaryota</taxon>
        <taxon>Viridiplantae</taxon>
        <taxon>Streptophyta</taxon>
        <taxon>Embryophyta</taxon>
        <taxon>Tracheophyta</taxon>
        <taxon>Spermatophyta</taxon>
        <taxon>Magnoliopsida</taxon>
        <taxon>eudicotyledons</taxon>
        <taxon>Gunneridae</taxon>
        <taxon>Pentapetalae</taxon>
        <taxon>rosids</taxon>
        <taxon>fabids</taxon>
        <taxon>Fabales</taxon>
        <taxon>Fabaceae</taxon>
        <taxon>Papilionoideae</taxon>
        <taxon>50 kb inversion clade</taxon>
        <taxon>NPAAA clade</taxon>
        <taxon>indigoferoid/millettioid clade</taxon>
        <taxon>Phaseoleae</taxon>
        <taxon>Canavalia</taxon>
    </lineage>
</organism>
<dbReference type="GO" id="GO:0001676">
    <property type="term" value="P:long-chain fatty acid metabolic process"/>
    <property type="evidence" value="ECO:0007669"/>
    <property type="project" value="TreeGrafter"/>
</dbReference>
<dbReference type="InterPro" id="IPR046373">
    <property type="entry name" value="Acyl-CoA_Oxase/DH_mid-dom_sf"/>
</dbReference>
<evidence type="ECO:0000256" key="1">
    <source>
        <dbReference type="SAM" id="MobiDB-lite"/>
    </source>
</evidence>
<dbReference type="PANTHER" id="PTHR10909">
    <property type="entry name" value="ELECTRON TRANSPORT OXIDOREDUCTASE"/>
    <property type="match status" value="1"/>
</dbReference>